<feature type="domain" description="Chitin-binding type-2" evidence="2">
    <location>
        <begin position="28"/>
        <end position="87"/>
    </location>
</feature>
<evidence type="ECO:0000313" key="4">
    <source>
        <dbReference type="Proteomes" id="UP001497623"/>
    </source>
</evidence>
<evidence type="ECO:0000256" key="1">
    <source>
        <dbReference type="SAM" id="SignalP"/>
    </source>
</evidence>
<sequence length="188" mass="21126">MWNQLYLALNMVVSMLATLDATPSACLSMKCVYDEGAFACNKDFCIADYFTCTGHGAEPQFHTCPSGMLFNTIKEYPCCVDMDICPAHDVDACLKTTPAPQTTETPTETTTEGCHLHKECLEQGHNYYPMCTYCDKKYIFCSDIGSPPMVETCEENQVFNTDSSYRLCVDYEECPKHVDLNLDYITAK</sequence>
<name>A0AAV2PHL7_MEGNR</name>
<dbReference type="InterPro" id="IPR002557">
    <property type="entry name" value="Chitin-bd_dom"/>
</dbReference>
<feature type="domain" description="Chitin-binding type-2" evidence="2">
    <location>
        <begin position="117"/>
        <end position="176"/>
    </location>
</feature>
<organism evidence="3 4">
    <name type="scientific">Meganyctiphanes norvegica</name>
    <name type="common">Northern krill</name>
    <name type="synonym">Thysanopoda norvegica</name>
    <dbReference type="NCBI Taxonomy" id="48144"/>
    <lineage>
        <taxon>Eukaryota</taxon>
        <taxon>Metazoa</taxon>
        <taxon>Ecdysozoa</taxon>
        <taxon>Arthropoda</taxon>
        <taxon>Crustacea</taxon>
        <taxon>Multicrustacea</taxon>
        <taxon>Malacostraca</taxon>
        <taxon>Eumalacostraca</taxon>
        <taxon>Eucarida</taxon>
        <taxon>Euphausiacea</taxon>
        <taxon>Euphausiidae</taxon>
        <taxon>Meganyctiphanes</taxon>
    </lineage>
</organism>
<dbReference type="GO" id="GO:0008061">
    <property type="term" value="F:chitin binding"/>
    <property type="evidence" value="ECO:0007669"/>
    <property type="project" value="InterPro"/>
</dbReference>
<keyword evidence="4" id="KW-1185">Reference proteome</keyword>
<evidence type="ECO:0000259" key="2">
    <source>
        <dbReference type="PROSITE" id="PS50940"/>
    </source>
</evidence>
<dbReference type="PROSITE" id="PS50940">
    <property type="entry name" value="CHIT_BIND_II"/>
    <property type="match status" value="2"/>
</dbReference>
<gene>
    <name evidence="3" type="ORF">MNOR_LOCUS377</name>
</gene>
<dbReference type="Proteomes" id="UP001497623">
    <property type="component" value="Unassembled WGS sequence"/>
</dbReference>
<reference evidence="3 4" key="1">
    <citation type="submission" date="2024-05" db="EMBL/GenBank/DDBJ databases">
        <authorList>
            <person name="Wallberg A."/>
        </authorList>
    </citation>
    <scope>NUCLEOTIDE SEQUENCE [LARGE SCALE GENOMIC DNA]</scope>
</reference>
<comment type="caution">
    <text evidence="3">The sequence shown here is derived from an EMBL/GenBank/DDBJ whole genome shotgun (WGS) entry which is preliminary data.</text>
</comment>
<dbReference type="EMBL" id="CAXKWB010000082">
    <property type="protein sequence ID" value="CAL4059088.1"/>
    <property type="molecule type" value="Genomic_DNA"/>
</dbReference>
<dbReference type="AlphaFoldDB" id="A0AAV2PHL7"/>
<evidence type="ECO:0000313" key="3">
    <source>
        <dbReference type="EMBL" id="CAL4059088.1"/>
    </source>
</evidence>
<feature type="chain" id="PRO_5043830842" description="Chitin-binding type-2 domain-containing protein" evidence="1">
    <location>
        <begin position="22"/>
        <end position="188"/>
    </location>
</feature>
<feature type="signal peptide" evidence="1">
    <location>
        <begin position="1"/>
        <end position="21"/>
    </location>
</feature>
<accession>A0AAV2PHL7</accession>
<keyword evidence="1" id="KW-0732">Signal</keyword>
<protein>
    <recommendedName>
        <fullName evidence="2">Chitin-binding type-2 domain-containing protein</fullName>
    </recommendedName>
</protein>
<proteinExistence type="predicted"/>
<dbReference type="GO" id="GO:0005576">
    <property type="term" value="C:extracellular region"/>
    <property type="evidence" value="ECO:0007669"/>
    <property type="project" value="InterPro"/>
</dbReference>